<feature type="transmembrane region" description="Helical" evidence="10">
    <location>
        <begin position="6"/>
        <end position="28"/>
    </location>
</feature>
<feature type="transmembrane region" description="Helical" evidence="10">
    <location>
        <begin position="219"/>
        <end position="239"/>
    </location>
</feature>
<evidence type="ECO:0000256" key="3">
    <source>
        <dbReference type="ARBA" id="ARBA00022617"/>
    </source>
</evidence>
<evidence type="ECO:0000313" key="14">
    <source>
        <dbReference type="Proteomes" id="UP000659654"/>
    </source>
</evidence>
<evidence type="ECO:0000313" key="15">
    <source>
        <dbReference type="WBParaSite" id="BXY_1564900.1"/>
    </source>
</evidence>
<name>A0A1I7SRI5_BURXY</name>
<evidence type="ECO:0000256" key="10">
    <source>
        <dbReference type="SAM" id="Phobius"/>
    </source>
</evidence>
<dbReference type="Gene3D" id="1.10.630.10">
    <property type="entry name" value="Cytochrome P450"/>
    <property type="match status" value="1"/>
</dbReference>
<keyword evidence="10" id="KW-0472">Membrane</keyword>
<dbReference type="GO" id="GO:0016705">
    <property type="term" value="F:oxidoreductase activity, acting on paired donors, with incorporation or reduction of molecular oxygen"/>
    <property type="evidence" value="ECO:0007669"/>
    <property type="project" value="InterPro"/>
</dbReference>
<evidence type="ECO:0000256" key="6">
    <source>
        <dbReference type="ARBA" id="ARBA00023004"/>
    </source>
</evidence>
<reference evidence="15" key="1">
    <citation type="submission" date="2016-11" db="UniProtKB">
        <authorList>
            <consortium name="WormBaseParasite"/>
        </authorList>
    </citation>
    <scope>IDENTIFICATION</scope>
</reference>
<feature type="binding site" description="axial binding residue" evidence="8">
    <location>
        <position position="439"/>
    </location>
    <ligand>
        <name>heme</name>
        <dbReference type="ChEBI" id="CHEBI:30413"/>
    </ligand>
    <ligandPart>
        <name>Fe</name>
        <dbReference type="ChEBI" id="CHEBI:18248"/>
    </ligandPart>
</feature>
<dbReference type="PRINTS" id="PR00463">
    <property type="entry name" value="EP450I"/>
</dbReference>
<dbReference type="InterPro" id="IPR002401">
    <property type="entry name" value="Cyt_P450_E_grp-I"/>
</dbReference>
<dbReference type="PANTHER" id="PTHR24291">
    <property type="entry name" value="CYTOCHROME P450 FAMILY 4"/>
    <property type="match status" value="1"/>
</dbReference>
<evidence type="ECO:0000256" key="7">
    <source>
        <dbReference type="ARBA" id="ARBA00023033"/>
    </source>
</evidence>
<dbReference type="GO" id="GO:0020037">
    <property type="term" value="F:heme binding"/>
    <property type="evidence" value="ECO:0007669"/>
    <property type="project" value="InterPro"/>
</dbReference>
<protein>
    <submittedName>
        <fullName evidence="11">(pine wood nematode) hypothetical protein</fullName>
    </submittedName>
</protein>
<evidence type="ECO:0000256" key="9">
    <source>
        <dbReference type="RuleBase" id="RU000461"/>
    </source>
</evidence>
<evidence type="ECO:0000256" key="8">
    <source>
        <dbReference type="PIRSR" id="PIRSR602401-1"/>
    </source>
</evidence>
<dbReference type="InterPro" id="IPR001128">
    <property type="entry name" value="Cyt_P450"/>
</dbReference>
<dbReference type="PROSITE" id="PS00086">
    <property type="entry name" value="CYTOCHROME_P450"/>
    <property type="match status" value="1"/>
</dbReference>
<evidence type="ECO:0000313" key="11">
    <source>
        <dbReference type="EMBL" id="CAD5212360.1"/>
    </source>
</evidence>
<dbReference type="SMR" id="A0A1I7SRI5"/>
<comment type="similarity">
    <text evidence="2 9">Belongs to the cytochrome P450 family.</text>
</comment>
<keyword evidence="6 8" id="KW-0408">Iron</keyword>
<dbReference type="InterPro" id="IPR036396">
    <property type="entry name" value="Cyt_P450_sf"/>
</dbReference>
<gene>
    <name evidence="11" type="ORF">BXYJ_LOCUS2881</name>
</gene>
<dbReference type="eggNOG" id="KOG0157">
    <property type="taxonomic scope" value="Eukaryota"/>
</dbReference>
<dbReference type="CDD" id="cd20628">
    <property type="entry name" value="CYP4"/>
    <property type="match status" value="1"/>
</dbReference>
<dbReference type="InterPro" id="IPR017972">
    <property type="entry name" value="Cyt_P450_CS"/>
</dbReference>
<dbReference type="PRINTS" id="PR00385">
    <property type="entry name" value="P450"/>
</dbReference>
<dbReference type="InterPro" id="IPR050196">
    <property type="entry name" value="Cytochrome_P450_Monoox"/>
</dbReference>
<keyword evidence="5 9" id="KW-0560">Oxidoreductase</keyword>
<keyword evidence="3 8" id="KW-0349">Heme</keyword>
<sequence length="493" mass="56804">MASIVAIALTLMSAYIVNAILPAFLLYIRQKWIARNLPGPRTDFFFGNILQFPKEYKDYRDYFLGFANEEIAKGHSVARLWVANQLFVYPLNSDATRAITSSTVELNKGDVYSFVGRWLGKGLITIGNEERWHRNRRLLTPAFHFAKLDEYIQTIDRHARHLVQVIRQKCTTGQIDLYPIIKMCALDVITDTAMGCHINALEDSEHPYVRAVQKFNHLIYIRAMNPLLSISLVWTYLGYERESQKALKVLKDQTFQVVTERIKQRKLEDAKPRPDFLDLLLDEFDKGTLPFEEICEEVDTFMFAGHDTTSHGISWILWALACHPEVQEQLYAELIDNFPSKEGLSAIKQKNLKYLDAVVKEGLRIFPAVPFVQRRLVNDLRMDGYLIPRGAQVTIAPYFLHHNPKVFANHMEFDPNNFLSGRDYESNAYIPFSSGMRNCIGQRFALYEMKIVVAYLVLNFTFSSAGLGFRENYPTFEVILQPSHGVPVILEER</sequence>
<accession>A0A1I7SRI5</accession>
<dbReference type="Proteomes" id="UP000659654">
    <property type="component" value="Unassembled WGS sequence"/>
</dbReference>
<dbReference type="EMBL" id="CAJFDI010000001">
    <property type="protein sequence ID" value="CAD5212360.1"/>
    <property type="molecule type" value="Genomic_DNA"/>
</dbReference>
<keyword evidence="4 8" id="KW-0479">Metal-binding</keyword>
<evidence type="ECO:0000256" key="5">
    <source>
        <dbReference type="ARBA" id="ARBA00023002"/>
    </source>
</evidence>
<evidence type="ECO:0000313" key="13">
    <source>
        <dbReference type="Proteomes" id="UP000095284"/>
    </source>
</evidence>
<evidence type="ECO:0000313" key="12">
    <source>
        <dbReference type="EMBL" id="CAG9090367.1"/>
    </source>
</evidence>
<dbReference type="AlphaFoldDB" id="A0A1I7SRI5"/>
<proteinExistence type="inferred from homology"/>
<dbReference type="EMBL" id="CAJFCV020000001">
    <property type="protein sequence ID" value="CAG9090367.1"/>
    <property type="molecule type" value="Genomic_DNA"/>
</dbReference>
<evidence type="ECO:0000256" key="2">
    <source>
        <dbReference type="ARBA" id="ARBA00010617"/>
    </source>
</evidence>
<keyword evidence="14" id="KW-1185">Reference proteome</keyword>
<evidence type="ECO:0000256" key="4">
    <source>
        <dbReference type="ARBA" id="ARBA00022723"/>
    </source>
</evidence>
<comment type="cofactor">
    <cofactor evidence="1 8">
        <name>heme</name>
        <dbReference type="ChEBI" id="CHEBI:30413"/>
    </cofactor>
</comment>
<organism evidence="13 15">
    <name type="scientific">Bursaphelenchus xylophilus</name>
    <name type="common">Pinewood nematode worm</name>
    <name type="synonym">Aphelenchoides xylophilus</name>
    <dbReference type="NCBI Taxonomy" id="6326"/>
    <lineage>
        <taxon>Eukaryota</taxon>
        <taxon>Metazoa</taxon>
        <taxon>Ecdysozoa</taxon>
        <taxon>Nematoda</taxon>
        <taxon>Chromadorea</taxon>
        <taxon>Rhabditida</taxon>
        <taxon>Tylenchina</taxon>
        <taxon>Tylenchomorpha</taxon>
        <taxon>Aphelenchoidea</taxon>
        <taxon>Aphelenchoididae</taxon>
        <taxon>Bursaphelenchus</taxon>
    </lineage>
</organism>
<keyword evidence="7 9" id="KW-0503">Monooxygenase</keyword>
<dbReference type="GO" id="GO:0004497">
    <property type="term" value="F:monooxygenase activity"/>
    <property type="evidence" value="ECO:0007669"/>
    <property type="project" value="UniProtKB-KW"/>
</dbReference>
<dbReference type="OrthoDB" id="1470350at2759"/>
<dbReference type="Pfam" id="PF00067">
    <property type="entry name" value="p450"/>
    <property type="match status" value="1"/>
</dbReference>
<keyword evidence="10" id="KW-0812">Transmembrane</keyword>
<dbReference type="PANTHER" id="PTHR24291:SF130">
    <property type="entry name" value="CYTOCHROME P450 FAMILY"/>
    <property type="match status" value="1"/>
</dbReference>
<dbReference type="WBParaSite" id="BXY_1564900.1">
    <property type="protein sequence ID" value="BXY_1564900.1"/>
    <property type="gene ID" value="BXY_1564900"/>
</dbReference>
<reference evidence="12" key="2">
    <citation type="submission" date="2020-08" db="EMBL/GenBank/DDBJ databases">
        <authorList>
            <person name="Kikuchi T."/>
        </authorList>
    </citation>
    <scope>NUCLEOTIDE SEQUENCE</scope>
    <source>
        <strain evidence="11">Ka4C1</strain>
    </source>
</reference>
<dbReference type="Proteomes" id="UP000582659">
    <property type="component" value="Unassembled WGS sequence"/>
</dbReference>
<dbReference type="Proteomes" id="UP000095284">
    <property type="component" value="Unplaced"/>
</dbReference>
<dbReference type="GO" id="GO:0005506">
    <property type="term" value="F:iron ion binding"/>
    <property type="evidence" value="ECO:0007669"/>
    <property type="project" value="InterPro"/>
</dbReference>
<dbReference type="SUPFAM" id="SSF48264">
    <property type="entry name" value="Cytochrome P450"/>
    <property type="match status" value="1"/>
</dbReference>
<dbReference type="FunFam" id="1.10.630.10:FF:000182">
    <property type="entry name" value="Cytochrome P450 3A4"/>
    <property type="match status" value="1"/>
</dbReference>
<keyword evidence="10" id="KW-1133">Transmembrane helix</keyword>
<evidence type="ECO:0000256" key="1">
    <source>
        <dbReference type="ARBA" id="ARBA00001971"/>
    </source>
</evidence>